<dbReference type="RefSeq" id="WP_279296737.1">
    <property type="nucleotide sequence ID" value="NZ_JAOTIF010000005.1"/>
</dbReference>
<dbReference type="EMBL" id="JAOTIF010000005">
    <property type="protein sequence ID" value="MCU7549296.1"/>
    <property type="molecule type" value="Genomic_DNA"/>
</dbReference>
<proteinExistence type="predicted"/>
<keyword evidence="3" id="KW-1185">Reference proteome</keyword>
<gene>
    <name evidence="2" type="ORF">OCK74_09225</name>
</gene>
<dbReference type="Proteomes" id="UP001155483">
    <property type="component" value="Unassembled WGS sequence"/>
</dbReference>
<organism evidence="2 3">
    <name type="scientific">Paraflavisolibacter caeni</name>
    <dbReference type="NCBI Taxonomy" id="2982496"/>
    <lineage>
        <taxon>Bacteria</taxon>
        <taxon>Pseudomonadati</taxon>
        <taxon>Bacteroidota</taxon>
        <taxon>Chitinophagia</taxon>
        <taxon>Chitinophagales</taxon>
        <taxon>Chitinophagaceae</taxon>
        <taxon>Paraflavisolibacter</taxon>
    </lineage>
</organism>
<evidence type="ECO:0000259" key="1">
    <source>
        <dbReference type="Pfam" id="PF26390"/>
    </source>
</evidence>
<comment type="caution">
    <text evidence="2">The sequence shown here is derived from an EMBL/GenBank/DDBJ whole genome shotgun (WGS) entry which is preliminary data.</text>
</comment>
<evidence type="ECO:0000313" key="3">
    <source>
        <dbReference type="Proteomes" id="UP001155483"/>
    </source>
</evidence>
<sequence length="148" mass="16327">MKSILKVFIFLLIVSPIISLAQNRQGGWGRNSNYNRIYDTKTVTEVKGQVVGVEQVVPLQGMSSGIHLLVNTGSDTISVHLGPKWYLDNQSIQFTVNDKVEVKGSKVPLNGEQIIIAREISKEGKVFTFRDESGIPLWAGKGKGKSTR</sequence>
<name>A0A9X2XUJ2_9BACT</name>
<accession>A0A9X2XUJ2</accession>
<evidence type="ECO:0000313" key="2">
    <source>
        <dbReference type="EMBL" id="MCU7549296.1"/>
    </source>
</evidence>
<dbReference type="Pfam" id="PF26390">
    <property type="entry name" value="MamS_MamX"/>
    <property type="match status" value="1"/>
</dbReference>
<feature type="domain" description="Magnetosome protein MamS/MamX" evidence="1">
    <location>
        <begin position="42"/>
        <end position="126"/>
    </location>
</feature>
<protein>
    <recommendedName>
        <fullName evidence="1">Magnetosome protein MamS/MamX domain-containing protein</fullName>
    </recommendedName>
</protein>
<reference evidence="2" key="1">
    <citation type="submission" date="2022-09" db="EMBL/GenBank/DDBJ databases">
        <authorList>
            <person name="Yuan C."/>
            <person name="Ke Z."/>
        </authorList>
    </citation>
    <scope>NUCLEOTIDE SEQUENCE</scope>
    <source>
        <strain evidence="2">LB-8</strain>
    </source>
</reference>
<dbReference type="InterPro" id="IPR058837">
    <property type="entry name" value="MamS_MamX_dom"/>
</dbReference>
<dbReference type="AlphaFoldDB" id="A0A9X2XUJ2"/>
<reference evidence="2" key="2">
    <citation type="submission" date="2023-04" db="EMBL/GenBank/DDBJ databases">
        <title>Paracnuella aquatica gen. nov., sp. nov., a member of the family Chitinophagaceae isolated from a hot spring.</title>
        <authorList>
            <person name="Wang C."/>
        </authorList>
    </citation>
    <scope>NUCLEOTIDE SEQUENCE</scope>
    <source>
        <strain evidence="2">LB-8</strain>
    </source>
</reference>